<dbReference type="InterPro" id="IPR024408">
    <property type="entry name" value="Muramidase"/>
</dbReference>
<dbReference type="Pfam" id="PF08291">
    <property type="entry name" value="Peptidase_M15_3"/>
    <property type="match status" value="1"/>
</dbReference>
<dbReference type="InterPro" id="IPR009045">
    <property type="entry name" value="Zn_M74/Hedgehog-like"/>
</dbReference>
<feature type="domain" description="Peptidase M15A C-terminal" evidence="1">
    <location>
        <begin position="159"/>
        <end position="246"/>
    </location>
</feature>
<dbReference type="OrthoDB" id="1523598at2"/>
<dbReference type="AlphaFoldDB" id="A0A561QV99"/>
<sequence length="254" mass="27820">MSSSFGGCQILGSNHDICGYPSAAAMFQAFNTSERWEICAFFDFCKSNNAIDELKNHQWEDFASIYNGSANAKHYGKIIGENYDVASELLSKVGQQQVPVNAMAAGPSEESRFAAFVINLGLKNFKPYELLTMGHQHSNPNSPAFGLNTLPPEALWPNIVPTIRVLDNLRDLLNAPIVIQSVYRSPAYNTAIGGEANSQHMEFRAIDFIAKSLSSPADWAAVLRQMRANGAFAGGIGTYPTFVHVDTRGHNADW</sequence>
<evidence type="ECO:0000259" key="2">
    <source>
        <dbReference type="Pfam" id="PF11860"/>
    </source>
</evidence>
<comment type="caution">
    <text evidence="3">The sequence shown here is derived from an EMBL/GenBank/DDBJ whole genome shotgun (WGS) entry which is preliminary data.</text>
</comment>
<dbReference type="Pfam" id="PF11860">
    <property type="entry name" value="Muramidase"/>
    <property type="match status" value="1"/>
</dbReference>
<protein>
    <submittedName>
        <fullName evidence="3">Peptidase M15-like protein</fullName>
    </submittedName>
</protein>
<proteinExistence type="predicted"/>
<feature type="domain" description="N-acetylmuramidase" evidence="2">
    <location>
        <begin position="1"/>
        <end position="84"/>
    </location>
</feature>
<name>A0A561QV99_9HYPH</name>
<dbReference type="Gene3D" id="3.30.1380.10">
    <property type="match status" value="1"/>
</dbReference>
<dbReference type="SUPFAM" id="SSF55166">
    <property type="entry name" value="Hedgehog/DD-peptidase"/>
    <property type="match status" value="1"/>
</dbReference>
<evidence type="ECO:0000313" key="3">
    <source>
        <dbReference type="EMBL" id="TWF54303.1"/>
    </source>
</evidence>
<reference evidence="3 4" key="1">
    <citation type="submission" date="2019-06" db="EMBL/GenBank/DDBJ databases">
        <title>Sorghum-associated microbial communities from plants grown in Nebraska, USA.</title>
        <authorList>
            <person name="Schachtman D."/>
        </authorList>
    </citation>
    <scope>NUCLEOTIDE SEQUENCE [LARGE SCALE GENOMIC DNA]</scope>
    <source>
        <strain evidence="3 4">1225</strain>
    </source>
</reference>
<keyword evidence="4" id="KW-1185">Reference proteome</keyword>
<evidence type="ECO:0000259" key="1">
    <source>
        <dbReference type="Pfam" id="PF08291"/>
    </source>
</evidence>
<evidence type="ECO:0000313" key="4">
    <source>
        <dbReference type="Proteomes" id="UP000320653"/>
    </source>
</evidence>
<dbReference type="EMBL" id="VIWP01000003">
    <property type="protein sequence ID" value="TWF54303.1"/>
    <property type="molecule type" value="Genomic_DNA"/>
</dbReference>
<accession>A0A561QV99</accession>
<dbReference type="InterPro" id="IPR013230">
    <property type="entry name" value="Peptidase_M15A_C"/>
</dbReference>
<dbReference type="Proteomes" id="UP000320653">
    <property type="component" value="Unassembled WGS sequence"/>
</dbReference>
<organism evidence="3 4">
    <name type="scientific">Neorhizobium alkalisoli</name>
    <dbReference type="NCBI Taxonomy" id="528178"/>
    <lineage>
        <taxon>Bacteria</taxon>
        <taxon>Pseudomonadati</taxon>
        <taxon>Pseudomonadota</taxon>
        <taxon>Alphaproteobacteria</taxon>
        <taxon>Hyphomicrobiales</taxon>
        <taxon>Rhizobiaceae</taxon>
        <taxon>Rhizobium/Agrobacterium group</taxon>
        <taxon>Neorhizobium</taxon>
    </lineage>
</organism>
<gene>
    <name evidence="3" type="ORF">FHW37_103167</name>
</gene>